<accession>A0A562SKH4</accession>
<keyword evidence="2" id="KW-1185">Reference proteome</keyword>
<dbReference type="AlphaFoldDB" id="A0A562SKH4"/>
<sequence>MYATSSTGFVRNSNYVQGEELLRRTASPIQETRLRIKLLITSSSVYASNRCCWLVKIAIIKEGMHVAEQIASCLAMTLRLGRCVTKKAASPLQETRLRKKRPFAPVVILANVQKLCVCWSYSLLARMPTTVFFLLPVPQSNSFATTATGIAEKSSTTDRWR</sequence>
<evidence type="ECO:0000313" key="1">
    <source>
        <dbReference type="EMBL" id="TWI81692.1"/>
    </source>
</evidence>
<reference evidence="1 2" key="1">
    <citation type="journal article" date="2015" name="Stand. Genomic Sci.">
        <title>Genomic Encyclopedia of Bacterial and Archaeal Type Strains, Phase III: the genomes of soil and plant-associated and newly described type strains.</title>
        <authorList>
            <person name="Whitman W.B."/>
            <person name="Woyke T."/>
            <person name="Klenk H.P."/>
            <person name="Zhou Y."/>
            <person name="Lilburn T.G."/>
            <person name="Beck B.J."/>
            <person name="De Vos P."/>
            <person name="Vandamme P."/>
            <person name="Eisen J.A."/>
            <person name="Garrity G."/>
            <person name="Hugenholtz P."/>
            <person name="Kyrpides N.C."/>
        </authorList>
    </citation>
    <scope>NUCLEOTIDE SEQUENCE [LARGE SCALE GENOMIC DNA]</scope>
    <source>
        <strain evidence="1 2">CGMCC 1.7271</strain>
    </source>
</reference>
<name>A0A562SKH4_9BACT</name>
<dbReference type="Proteomes" id="UP000316167">
    <property type="component" value="Unassembled WGS sequence"/>
</dbReference>
<organism evidence="1 2">
    <name type="scientific">Lacibacter cauensis</name>
    <dbReference type="NCBI Taxonomy" id="510947"/>
    <lineage>
        <taxon>Bacteria</taxon>
        <taxon>Pseudomonadati</taxon>
        <taxon>Bacteroidota</taxon>
        <taxon>Chitinophagia</taxon>
        <taxon>Chitinophagales</taxon>
        <taxon>Chitinophagaceae</taxon>
        <taxon>Lacibacter</taxon>
    </lineage>
</organism>
<gene>
    <name evidence="1" type="ORF">IQ13_2711</name>
</gene>
<evidence type="ECO:0000313" key="2">
    <source>
        <dbReference type="Proteomes" id="UP000316167"/>
    </source>
</evidence>
<comment type="caution">
    <text evidence="1">The sequence shown here is derived from an EMBL/GenBank/DDBJ whole genome shotgun (WGS) entry which is preliminary data.</text>
</comment>
<proteinExistence type="predicted"/>
<protein>
    <submittedName>
        <fullName evidence="1">Uncharacterized protein</fullName>
    </submittedName>
</protein>
<dbReference type="EMBL" id="VLLE01000004">
    <property type="protein sequence ID" value="TWI81692.1"/>
    <property type="molecule type" value="Genomic_DNA"/>
</dbReference>